<reference evidence="2 3" key="1">
    <citation type="submission" date="2019-01" db="EMBL/GenBank/DDBJ databases">
        <title>A draft genome assembly of the solar-powered sea slug Elysia chlorotica.</title>
        <authorList>
            <person name="Cai H."/>
            <person name="Li Q."/>
            <person name="Fang X."/>
            <person name="Li J."/>
            <person name="Curtis N.E."/>
            <person name="Altenburger A."/>
            <person name="Shibata T."/>
            <person name="Feng M."/>
            <person name="Maeda T."/>
            <person name="Schwartz J.A."/>
            <person name="Shigenobu S."/>
            <person name="Lundholm N."/>
            <person name="Nishiyama T."/>
            <person name="Yang H."/>
            <person name="Hasebe M."/>
            <person name="Li S."/>
            <person name="Pierce S.K."/>
            <person name="Wang J."/>
        </authorList>
    </citation>
    <scope>NUCLEOTIDE SEQUENCE [LARGE SCALE GENOMIC DNA]</scope>
    <source>
        <strain evidence="2">EC2010</strain>
        <tissue evidence="2">Whole organism of an adult</tissue>
    </source>
</reference>
<feature type="non-terminal residue" evidence="2">
    <location>
        <position position="244"/>
    </location>
</feature>
<sequence>MAGTGRRISQRKTTAVASRQSLHKPTRTREQDVSFVSSTPAVGGSLSKFQVLTSPIPSDAEESMTWISGDTIIFKTPKAPSPARTRRRTTMIFQGPLLTQSNSATVFSPPGVKTRSRRSSIYTSLKERELQVAGKAQGIVKIAEVHEKNPSSNNHSISKTKKGSTKKAKEITNAGLPAKSARNQNLKRKEKEPENKAPPVTKRVKKELVQSKPTEKEETPQGTVQASSVSINSEAQVCVESKVQ</sequence>
<evidence type="ECO:0000313" key="2">
    <source>
        <dbReference type="EMBL" id="RUS70452.1"/>
    </source>
</evidence>
<gene>
    <name evidence="2" type="ORF">EGW08_021790</name>
</gene>
<dbReference type="EMBL" id="RQTK01001407">
    <property type="protein sequence ID" value="RUS70452.1"/>
    <property type="molecule type" value="Genomic_DNA"/>
</dbReference>
<feature type="compositionally biased region" description="Basic and acidic residues" evidence="1">
    <location>
        <begin position="206"/>
        <end position="219"/>
    </location>
</feature>
<comment type="caution">
    <text evidence="2">The sequence shown here is derived from an EMBL/GenBank/DDBJ whole genome shotgun (WGS) entry which is preliminary data.</text>
</comment>
<evidence type="ECO:0000256" key="1">
    <source>
        <dbReference type="SAM" id="MobiDB-lite"/>
    </source>
</evidence>
<keyword evidence="3" id="KW-1185">Reference proteome</keyword>
<feature type="compositionally biased region" description="Polar residues" evidence="1">
    <location>
        <begin position="220"/>
        <end position="235"/>
    </location>
</feature>
<protein>
    <submittedName>
        <fullName evidence="2">Uncharacterized protein</fullName>
    </submittedName>
</protein>
<dbReference type="OrthoDB" id="6162699at2759"/>
<feature type="compositionally biased region" description="Polar residues" evidence="1">
    <location>
        <begin position="11"/>
        <end position="20"/>
    </location>
</feature>
<accession>A0A433SMQ1</accession>
<dbReference type="Proteomes" id="UP000271974">
    <property type="component" value="Unassembled WGS sequence"/>
</dbReference>
<proteinExistence type="predicted"/>
<evidence type="ECO:0000313" key="3">
    <source>
        <dbReference type="Proteomes" id="UP000271974"/>
    </source>
</evidence>
<feature type="region of interest" description="Disordered" evidence="1">
    <location>
        <begin position="145"/>
        <end position="244"/>
    </location>
</feature>
<dbReference type="AlphaFoldDB" id="A0A433SMQ1"/>
<feature type="region of interest" description="Disordered" evidence="1">
    <location>
        <begin position="1"/>
        <end position="36"/>
    </location>
</feature>
<organism evidence="2 3">
    <name type="scientific">Elysia chlorotica</name>
    <name type="common">Eastern emerald elysia</name>
    <name type="synonym">Sea slug</name>
    <dbReference type="NCBI Taxonomy" id="188477"/>
    <lineage>
        <taxon>Eukaryota</taxon>
        <taxon>Metazoa</taxon>
        <taxon>Spiralia</taxon>
        <taxon>Lophotrochozoa</taxon>
        <taxon>Mollusca</taxon>
        <taxon>Gastropoda</taxon>
        <taxon>Heterobranchia</taxon>
        <taxon>Euthyneura</taxon>
        <taxon>Panpulmonata</taxon>
        <taxon>Sacoglossa</taxon>
        <taxon>Placobranchoidea</taxon>
        <taxon>Plakobranchidae</taxon>
        <taxon>Elysia</taxon>
    </lineage>
</organism>
<name>A0A433SMQ1_ELYCH</name>